<dbReference type="EMBL" id="FOPJ01000010">
    <property type="protein sequence ID" value="SFG69382.1"/>
    <property type="molecule type" value="Genomic_DNA"/>
</dbReference>
<feature type="compositionally biased region" description="Polar residues" evidence="1">
    <location>
        <begin position="324"/>
        <end position="337"/>
    </location>
</feature>
<evidence type="ECO:0000313" key="4">
    <source>
        <dbReference type="Proteomes" id="UP000199065"/>
    </source>
</evidence>
<gene>
    <name evidence="3" type="ORF">SAMN05660282_01657</name>
</gene>
<evidence type="ECO:0000256" key="1">
    <source>
        <dbReference type="SAM" id="MobiDB-lite"/>
    </source>
</evidence>
<sequence>MRKSRDNELEELGRFEPGQLPSDNPNPDLRGPFKFGSRRLKEPKNSDLMGGVAISGAANGAGAAGAAGVGAMGSYPVGTDGVDASGMAVDPMAMQPGFDPAAAGFDQQALAQAGFVNQENFGAEGVDPQAAGAMPQSFDAQAAAAQGLDPQFLAPQGIDPNAFAAQNPAGFDPNMAGYDPSVAGYDPNMAAAMMNQNFDPSMSGFDPAMAAAAAQGINPDGVDPNAWDASNAETTSFEAPDPNLGEAPESSTETGAATIEEDSGLNETNVELPVDAAAEHNPPSETSNPEPLEDSSSPEIMPEEMNNPTAGMPIDAMLEGQDMSEQNTDQNNETTPAGMSDQAMADPNLMQANMPNAGMMQPNMQNPAMMQQVMAQPGMAQPGVTNPGMMQAGMVQPGMAQPGMAQPNMAQAGMMQPGMTGATGMPGEKKTQNIFGQLTEGLKRSIGNSEENQQAEPFLGGLATPGFNSLRVYIAIGLSLLMYGYAFYAVLYDDYVSLRWGVATWFCLAAFLVNAYTAYQVRQRHESQFVQGLGIAVTVIAAVIFILVLNSYMALETDEVLLERIRATQRDIEDSSTLKLKLK</sequence>
<organism evidence="3 4">
    <name type="scientific">Corynebacterium spheniscorum</name>
    <dbReference type="NCBI Taxonomy" id="185761"/>
    <lineage>
        <taxon>Bacteria</taxon>
        <taxon>Bacillati</taxon>
        <taxon>Actinomycetota</taxon>
        <taxon>Actinomycetes</taxon>
        <taxon>Mycobacteriales</taxon>
        <taxon>Corynebacteriaceae</taxon>
        <taxon>Corynebacterium</taxon>
    </lineage>
</organism>
<feature type="transmembrane region" description="Helical" evidence="2">
    <location>
        <begin position="529"/>
        <end position="553"/>
    </location>
</feature>
<protein>
    <submittedName>
        <fullName evidence="3">Uncharacterized protein</fullName>
    </submittedName>
</protein>
<reference evidence="3 4" key="1">
    <citation type="submission" date="2016-10" db="EMBL/GenBank/DDBJ databases">
        <authorList>
            <person name="de Groot N.N."/>
        </authorList>
    </citation>
    <scope>NUCLEOTIDE SEQUENCE [LARGE SCALE GENOMIC DNA]</scope>
    <source>
        <strain>J11</strain>
        <strain evidence="4">PG 39</strain>
    </source>
</reference>
<dbReference type="Proteomes" id="UP000199065">
    <property type="component" value="Unassembled WGS sequence"/>
</dbReference>
<keyword evidence="2" id="KW-0812">Transmembrane</keyword>
<feature type="compositionally biased region" description="Polar residues" evidence="1">
    <location>
        <begin position="283"/>
        <end position="298"/>
    </location>
</feature>
<name>A0A1I2TWY2_9CORY</name>
<feature type="compositionally biased region" description="Basic and acidic residues" evidence="1">
    <location>
        <begin position="1"/>
        <end position="14"/>
    </location>
</feature>
<keyword evidence="2" id="KW-1133">Transmembrane helix</keyword>
<dbReference type="RefSeq" id="WP_092286294.1">
    <property type="nucleotide sequence ID" value="NZ_FOPJ01000010.1"/>
</dbReference>
<feature type="transmembrane region" description="Helical" evidence="2">
    <location>
        <begin position="498"/>
        <end position="517"/>
    </location>
</feature>
<evidence type="ECO:0000313" key="3">
    <source>
        <dbReference type="EMBL" id="SFG69382.1"/>
    </source>
</evidence>
<feature type="region of interest" description="Disordered" evidence="1">
    <location>
        <begin position="216"/>
        <end position="264"/>
    </location>
</feature>
<feature type="region of interest" description="Disordered" evidence="1">
    <location>
        <begin position="1"/>
        <end position="47"/>
    </location>
</feature>
<evidence type="ECO:0000256" key="2">
    <source>
        <dbReference type="SAM" id="Phobius"/>
    </source>
</evidence>
<feature type="region of interest" description="Disordered" evidence="1">
    <location>
        <begin position="278"/>
        <end position="314"/>
    </location>
</feature>
<feature type="region of interest" description="Disordered" evidence="1">
    <location>
        <begin position="324"/>
        <end position="343"/>
    </location>
</feature>
<dbReference type="AlphaFoldDB" id="A0A1I2TWY2"/>
<proteinExistence type="predicted"/>
<accession>A0A1I2TWY2</accession>
<keyword evidence="2" id="KW-0472">Membrane</keyword>
<keyword evidence="4" id="KW-1185">Reference proteome</keyword>
<dbReference type="STRING" id="185761.SAMN05660282_01657"/>
<feature type="transmembrane region" description="Helical" evidence="2">
    <location>
        <begin position="472"/>
        <end position="492"/>
    </location>
</feature>